<evidence type="ECO:0000256" key="3">
    <source>
        <dbReference type="SAM" id="SignalP"/>
    </source>
</evidence>
<dbReference type="PANTHER" id="PTHR33147">
    <property type="entry name" value="DEFENSIN-LIKE PROTEIN 1"/>
    <property type="match status" value="1"/>
</dbReference>
<organism evidence="5 6">
    <name type="scientific">Nelumbo nucifera</name>
    <name type="common">Sacred lotus</name>
    <dbReference type="NCBI Taxonomy" id="4432"/>
    <lineage>
        <taxon>Eukaryota</taxon>
        <taxon>Viridiplantae</taxon>
        <taxon>Streptophyta</taxon>
        <taxon>Embryophyta</taxon>
        <taxon>Tracheophyta</taxon>
        <taxon>Spermatophyta</taxon>
        <taxon>Magnoliopsida</taxon>
        <taxon>Proteales</taxon>
        <taxon>Nelumbonaceae</taxon>
        <taxon>Nelumbo</taxon>
    </lineage>
</organism>
<feature type="signal peptide" evidence="3">
    <location>
        <begin position="1"/>
        <end position="21"/>
    </location>
</feature>
<evidence type="ECO:0000313" key="5">
    <source>
        <dbReference type="EMBL" id="DAD43930.1"/>
    </source>
</evidence>
<protein>
    <recommendedName>
        <fullName evidence="4">Knottins-like domain-containing protein</fullName>
    </recommendedName>
</protein>
<dbReference type="SUPFAM" id="SSF57095">
    <property type="entry name" value="Scorpion toxin-like"/>
    <property type="match status" value="1"/>
</dbReference>
<feature type="domain" description="Knottins-like" evidence="4">
    <location>
        <begin position="36"/>
        <end position="81"/>
    </location>
</feature>
<dbReference type="Pfam" id="PF00304">
    <property type="entry name" value="Gamma-thionin"/>
    <property type="match status" value="1"/>
</dbReference>
<dbReference type="EMBL" id="DUZY01000006">
    <property type="protein sequence ID" value="DAD43930.1"/>
    <property type="molecule type" value="Genomic_DNA"/>
</dbReference>
<gene>
    <name evidence="5" type="ORF">HUJ06_002160</name>
</gene>
<evidence type="ECO:0000259" key="4">
    <source>
        <dbReference type="SMART" id="SM00505"/>
    </source>
</evidence>
<evidence type="ECO:0000313" key="6">
    <source>
        <dbReference type="Proteomes" id="UP000607653"/>
    </source>
</evidence>
<name>A0A822ZHE5_NELNU</name>
<dbReference type="GO" id="GO:0006952">
    <property type="term" value="P:defense response"/>
    <property type="evidence" value="ECO:0007669"/>
    <property type="project" value="InterPro"/>
</dbReference>
<sequence>MERKFLCGVLLFLTLLYASLGEEMVVNEGPADGGRVCSTPSLNYRGPCFIDRNCESVCKLEGFPDGYCDVLTRRCLCAKPCP</sequence>
<dbReference type="InterPro" id="IPR003614">
    <property type="entry name" value="Knottins"/>
</dbReference>
<accession>A0A822ZHE5</accession>
<keyword evidence="6" id="KW-1185">Reference proteome</keyword>
<dbReference type="InterPro" id="IPR008176">
    <property type="entry name" value="Defensin_plant"/>
</dbReference>
<reference evidence="5 6" key="1">
    <citation type="journal article" date="2020" name="Mol. Biol. Evol.">
        <title>Distinct Expression and Methylation Patterns for Genes with Different Fates following a Single Whole-Genome Duplication in Flowering Plants.</title>
        <authorList>
            <person name="Shi T."/>
            <person name="Rahmani R.S."/>
            <person name="Gugger P.F."/>
            <person name="Wang M."/>
            <person name="Li H."/>
            <person name="Zhang Y."/>
            <person name="Li Z."/>
            <person name="Wang Q."/>
            <person name="Van de Peer Y."/>
            <person name="Marchal K."/>
            <person name="Chen J."/>
        </authorList>
    </citation>
    <scope>NUCLEOTIDE SEQUENCE [LARGE SCALE GENOMIC DNA]</scope>
    <source>
        <tissue evidence="5">Leaf</tissue>
    </source>
</reference>
<evidence type="ECO:0000256" key="2">
    <source>
        <dbReference type="ARBA" id="ARBA00023157"/>
    </source>
</evidence>
<keyword evidence="1 3" id="KW-0732">Signal</keyword>
<dbReference type="PROSITE" id="PS00940">
    <property type="entry name" value="GAMMA_THIONIN"/>
    <property type="match status" value="1"/>
</dbReference>
<dbReference type="Gene3D" id="3.30.30.10">
    <property type="entry name" value="Knottin, scorpion toxin-like"/>
    <property type="match status" value="1"/>
</dbReference>
<dbReference type="CDD" id="cd00107">
    <property type="entry name" value="Knot1"/>
    <property type="match status" value="1"/>
</dbReference>
<proteinExistence type="predicted"/>
<dbReference type="InterPro" id="IPR036574">
    <property type="entry name" value="Scorpion_toxin-like_sf"/>
</dbReference>
<dbReference type="SMART" id="SM00505">
    <property type="entry name" value="Knot1"/>
    <property type="match status" value="1"/>
</dbReference>
<dbReference type="PANTHER" id="PTHR33147:SF130">
    <property type="entry name" value="DEFENSIN-LIKE PROTEIN 1"/>
    <property type="match status" value="1"/>
</dbReference>
<evidence type="ECO:0000256" key="1">
    <source>
        <dbReference type="ARBA" id="ARBA00022729"/>
    </source>
</evidence>
<feature type="chain" id="PRO_5032645425" description="Knottins-like domain-containing protein" evidence="3">
    <location>
        <begin position="22"/>
        <end position="82"/>
    </location>
</feature>
<dbReference type="AlphaFoldDB" id="A0A822ZHE5"/>
<comment type="caution">
    <text evidence="5">The sequence shown here is derived from an EMBL/GenBank/DDBJ whole genome shotgun (WGS) entry which is preliminary data.</text>
</comment>
<keyword evidence="2" id="KW-1015">Disulfide bond</keyword>
<dbReference type="Proteomes" id="UP000607653">
    <property type="component" value="Unassembled WGS sequence"/>
</dbReference>